<gene>
    <name evidence="8" type="primary">tdk</name>
    <name evidence="12" type="ORF">GCM10009801_58060</name>
</gene>
<dbReference type="PIRSF" id="PIRSF035805">
    <property type="entry name" value="TK_cell"/>
    <property type="match status" value="1"/>
</dbReference>
<evidence type="ECO:0000256" key="4">
    <source>
        <dbReference type="ARBA" id="ARBA00022679"/>
    </source>
</evidence>
<evidence type="ECO:0000256" key="9">
    <source>
        <dbReference type="RuleBase" id="RU000544"/>
    </source>
</evidence>
<proteinExistence type="inferred from homology"/>
<name>A0ABN2WJ38_9ACTN</name>
<dbReference type="PANTHER" id="PTHR11441:SF0">
    <property type="entry name" value="THYMIDINE KINASE, CYTOSOLIC"/>
    <property type="match status" value="1"/>
</dbReference>
<keyword evidence="7 8" id="KW-0067">ATP-binding</keyword>
<organism evidence="12 13">
    <name type="scientific">Streptomyces albiaxialis</name>
    <dbReference type="NCBI Taxonomy" id="329523"/>
    <lineage>
        <taxon>Bacteria</taxon>
        <taxon>Bacillati</taxon>
        <taxon>Actinomycetota</taxon>
        <taxon>Actinomycetes</taxon>
        <taxon>Kitasatosporales</taxon>
        <taxon>Streptomycetaceae</taxon>
        <taxon>Streptomyces</taxon>
    </lineage>
</organism>
<reference evidence="12 13" key="1">
    <citation type="journal article" date="2019" name="Int. J. Syst. Evol. Microbiol.">
        <title>The Global Catalogue of Microorganisms (GCM) 10K type strain sequencing project: providing services to taxonomists for standard genome sequencing and annotation.</title>
        <authorList>
            <consortium name="The Broad Institute Genomics Platform"/>
            <consortium name="The Broad Institute Genome Sequencing Center for Infectious Disease"/>
            <person name="Wu L."/>
            <person name="Ma J."/>
        </authorList>
    </citation>
    <scope>NUCLEOTIDE SEQUENCE [LARGE SCALE GENOMIC DNA]</scope>
    <source>
        <strain evidence="12 13">JCM 15478</strain>
    </source>
</reference>
<comment type="catalytic activity">
    <reaction evidence="8 9">
        <text>thymidine + ATP = dTMP + ADP + H(+)</text>
        <dbReference type="Rhea" id="RHEA:19129"/>
        <dbReference type="ChEBI" id="CHEBI:15378"/>
        <dbReference type="ChEBI" id="CHEBI:17748"/>
        <dbReference type="ChEBI" id="CHEBI:30616"/>
        <dbReference type="ChEBI" id="CHEBI:63528"/>
        <dbReference type="ChEBI" id="CHEBI:456216"/>
        <dbReference type="EC" id="2.7.1.21"/>
    </reaction>
</comment>
<dbReference type="EC" id="2.7.1.21" evidence="2 8"/>
<evidence type="ECO:0000256" key="3">
    <source>
        <dbReference type="ARBA" id="ARBA00022634"/>
    </source>
</evidence>
<keyword evidence="5 8" id="KW-0547">Nucleotide-binding</keyword>
<evidence type="ECO:0000256" key="8">
    <source>
        <dbReference type="HAMAP-Rule" id="MF_00124"/>
    </source>
</evidence>
<dbReference type="EMBL" id="BAAAPE010000014">
    <property type="protein sequence ID" value="GAA2091869.1"/>
    <property type="molecule type" value="Genomic_DNA"/>
</dbReference>
<evidence type="ECO:0000256" key="1">
    <source>
        <dbReference type="ARBA" id="ARBA00007587"/>
    </source>
</evidence>
<comment type="caution">
    <text evidence="12">The sequence shown here is derived from an EMBL/GenBank/DDBJ whole genome shotgun (WGS) entry which is preliminary data.</text>
</comment>
<dbReference type="SUPFAM" id="SSF52540">
    <property type="entry name" value="P-loop containing nucleoside triphosphate hydrolases"/>
    <property type="match status" value="1"/>
</dbReference>
<comment type="caution">
    <text evidence="8">Lacks conserved residue(s) required for the propagation of feature annotation.</text>
</comment>
<dbReference type="RefSeq" id="WP_344532319.1">
    <property type="nucleotide sequence ID" value="NZ_BAAAPE010000014.1"/>
</dbReference>
<evidence type="ECO:0000313" key="13">
    <source>
        <dbReference type="Proteomes" id="UP001500016"/>
    </source>
</evidence>
<keyword evidence="13" id="KW-1185">Reference proteome</keyword>
<keyword evidence="3 8" id="KW-0237">DNA synthesis</keyword>
<dbReference type="SUPFAM" id="SSF57716">
    <property type="entry name" value="Glucocorticoid receptor-like (DNA-binding domain)"/>
    <property type="match status" value="1"/>
</dbReference>
<evidence type="ECO:0000313" key="12">
    <source>
        <dbReference type="EMBL" id="GAA2091869.1"/>
    </source>
</evidence>
<accession>A0ABN2WJ38</accession>
<feature type="active site" description="Proton acceptor" evidence="8">
    <location>
        <position position="87"/>
    </location>
</feature>
<evidence type="ECO:0000256" key="7">
    <source>
        <dbReference type="ARBA" id="ARBA00022840"/>
    </source>
</evidence>
<keyword evidence="4 8" id="KW-0808">Transferase</keyword>
<feature type="binding site" evidence="8">
    <location>
        <begin position="9"/>
        <end position="16"/>
    </location>
    <ligand>
        <name>ATP</name>
        <dbReference type="ChEBI" id="CHEBI:30616"/>
    </ligand>
</feature>
<dbReference type="PANTHER" id="PTHR11441">
    <property type="entry name" value="THYMIDINE KINASE"/>
    <property type="match status" value="1"/>
</dbReference>
<dbReference type="Proteomes" id="UP001500016">
    <property type="component" value="Unassembled WGS sequence"/>
</dbReference>
<feature type="binding site" evidence="8">
    <location>
        <begin position="86"/>
        <end position="89"/>
    </location>
    <ligand>
        <name>ATP</name>
        <dbReference type="ChEBI" id="CHEBI:30616"/>
    </ligand>
</feature>
<evidence type="ECO:0000256" key="5">
    <source>
        <dbReference type="ARBA" id="ARBA00022741"/>
    </source>
</evidence>
<sequence>MPELVFFSGTMDCGKSTLALQIEHNRSARGLQGMIFTRNDRAGTGKLSSRLGLVAEAVEVAEDLNFHAHLVKHLTAGGRTDYVILDEAQFLSPDQVEQLARVVDDLGIDVFAFGIATDFRTRLFPGSQRLMELADRMETLQVEALCWCGARATHNARTVGGKMVVEGAQVVVGDVGEPSGEVGYEVLCRRHHRRRLTAATSRSGALSPDVLPVDAPSAVVPPAGAVPPAPRFSAGTARSGSH</sequence>
<dbReference type="HAMAP" id="MF_00124">
    <property type="entry name" value="Thymidine_kinase"/>
    <property type="match status" value="1"/>
</dbReference>
<comment type="similarity">
    <text evidence="1 8 10">Belongs to the thymidine kinase family.</text>
</comment>
<evidence type="ECO:0000256" key="10">
    <source>
        <dbReference type="RuleBase" id="RU004165"/>
    </source>
</evidence>
<evidence type="ECO:0000256" key="11">
    <source>
        <dbReference type="SAM" id="MobiDB-lite"/>
    </source>
</evidence>
<comment type="subunit">
    <text evidence="8">Homotetramer.</text>
</comment>
<feature type="region of interest" description="Disordered" evidence="11">
    <location>
        <begin position="220"/>
        <end position="242"/>
    </location>
</feature>
<dbReference type="Gene3D" id="3.30.60.20">
    <property type="match status" value="1"/>
</dbReference>
<dbReference type="InterPro" id="IPR027417">
    <property type="entry name" value="P-loop_NTPase"/>
</dbReference>
<dbReference type="InterPro" id="IPR001267">
    <property type="entry name" value="Thymidine_kinase"/>
</dbReference>
<dbReference type="Pfam" id="PF00265">
    <property type="entry name" value="TK"/>
    <property type="match status" value="1"/>
</dbReference>
<evidence type="ECO:0000256" key="6">
    <source>
        <dbReference type="ARBA" id="ARBA00022777"/>
    </source>
</evidence>
<dbReference type="Gene3D" id="3.40.50.300">
    <property type="entry name" value="P-loop containing nucleotide triphosphate hydrolases"/>
    <property type="match status" value="1"/>
</dbReference>
<comment type="subcellular location">
    <subcellularLocation>
        <location evidence="8">Cytoplasm</location>
    </subcellularLocation>
</comment>
<keyword evidence="6 8" id="KW-0418">Kinase</keyword>
<protein>
    <recommendedName>
        <fullName evidence="2 8">Thymidine kinase</fullName>
        <ecNumber evidence="2 8">2.7.1.21</ecNumber>
    </recommendedName>
</protein>
<dbReference type="GO" id="GO:0016301">
    <property type="term" value="F:kinase activity"/>
    <property type="evidence" value="ECO:0007669"/>
    <property type="project" value="UniProtKB-KW"/>
</dbReference>
<evidence type="ECO:0000256" key="2">
    <source>
        <dbReference type="ARBA" id="ARBA00012118"/>
    </source>
</evidence>
<keyword evidence="8" id="KW-0963">Cytoplasm</keyword>
<dbReference type="NCBIfam" id="NF003297">
    <property type="entry name" value="PRK04296.1-2"/>
    <property type="match status" value="1"/>
</dbReference>